<accession>A0A9P6H143</accession>
<reference evidence="8 9" key="1">
    <citation type="journal article" date="2020" name="Genome Biol. Evol.">
        <title>Comparative genomics of strictly vertically transmitted, feminizing microsporidia endosymbionts of amphipod crustaceans.</title>
        <authorList>
            <person name="Cormier A."/>
            <person name="Chebbi M.A."/>
            <person name="Giraud I."/>
            <person name="Wattier R."/>
            <person name="Teixeira M."/>
            <person name="Gilbert C."/>
            <person name="Rigaud T."/>
            <person name="Cordaux R."/>
        </authorList>
    </citation>
    <scope>NUCLEOTIDE SEQUENCE [LARGE SCALE GENOMIC DNA]</scope>
    <source>
        <strain evidence="8 9">Ou3-Ou53</strain>
    </source>
</reference>
<evidence type="ECO:0000313" key="8">
    <source>
        <dbReference type="EMBL" id="KAF9763131.1"/>
    </source>
</evidence>
<keyword evidence="2" id="KW-0548">Nucleotidyltransferase</keyword>
<name>A0A9P6H143_9MICR</name>
<dbReference type="PANTHER" id="PTHR37984:SF5">
    <property type="entry name" value="PROTEIN NYNRIN-LIKE"/>
    <property type="match status" value="1"/>
</dbReference>
<evidence type="ECO:0000256" key="2">
    <source>
        <dbReference type="ARBA" id="ARBA00022695"/>
    </source>
</evidence>
<dbReference type="PANTHER" id="PTHR37984">
    <property type="entry name" value="PROTEIN CBG26694"/>
    <property type="match status" value="1"/>
</dbReference>
<dbReference type="EMBL" id="SBJO01000097">
    <property type="protein sequence ID" value="KAF9763131.1"/>
    <property type="molecule type" value="Genomic_DNA"/>
</dbReference>
<dbReference type="InterPro" id="IPR041373">
    <property type="entry name" value="RT_RNaseH"/>
</dbReference>
<comment type="caution">
    <text evidence="8">The sequence shown here is derived from an EMBL/GenBank/DDBJ whole genome shotgun (WGS) entry which is preliminary data.</text>
</comment>
<protein>
    <submittedName>
        <fullName evidence="8">Retrovirus-related Pol polyprotein from transposon</fullName>
    </submittedName>
</protein>
<dbReference type="AlphaFoldDB" id="A0A9P6H143"/>
<dbReference type="InterPro" id="IPR050951">
    <property type="entry name" value="Retrovirus_Pol_polyprotein"/>
</dbReference>
<keyword evidence="9" id="KW-1185">Reference proteome</keyword>
<dbReference type="InterPro" id="IPR043502">
    <property type="entry name" value="DNA/RNA_pol_sf"/>
</dbReference>
<dbReference type="OrthoDB" id="2194722at2759"/>
<keyword evidence="5" id="KW-0378">Hydrolase</keyword>
<evidence type="ECO:0000256" key="6">
    <source>
        <dbReference type="ARBA" id="ARBA00022918"/>
    </source>
</evidence>
<keyword evidence="1" id="KW-0808">Transferase</keyword>
<evidence type="ECO:0000256" key="3">
    <source>
        <dbReference type="ARBA" id="ARBA00022722"/>
    </source>
</evidence>
<evidence type="ECO:0000259" key="7">
    <source>
        <dbReference type="Pfam" id="PF17917"/>
    </source>
</evidence>
<keyword evidence="6" id="KW-0695">RNA-directed DNA polymerase</keyword>
<dbReference type="Proteomes" id="UP000740883">
    <property type="component" value="Unassembled WGS sequence"/>
</dbReference>
<dbReference type="Pfam" id="PF17917">
    <property type="entry name" value="RT_RNaseH"/>
    <property type="match status" value="1"/>
</dbReference>
<organism evidence="8 9">
    <name type="scientific">Nosema granulosis</name>
    <dbReference type="NCBI Taxonomy" id="83296"/>
    <lineage>
        <taxon>Eukaryota</taxon>
        <taxon>Fungi</taxon>
        <taxon>Fungi incertae sedis</taxon>
        <taxon>Microsporidia</taxon>
        <taxon>Nosematidae</taxon>
        <taxon>Nosema</taxon>
    </lineage>
</organism>
<keyword evidence="4" id="KW-0255">Endonuclease</keyword>
<dbReference type="GO" id="GO:0004519">
    <property type="term" value="F:endonuclease activity"/>
    <property type="evidence" value="ECO:0007669"/>
    <property type="project" value="UniProtKB-KW"/>
</dbReference>
<evidence type="ECO:0000256" key="1">
    <source>
        <dbReference type="ARBA" id="ARBA00022679"/>
    </source>
</evidence>
<evidence type="ECO:0000313" key="9">
    <source>
        <dbReference type="Proteomes" id="UP000740883"/>
    </source>
</evidence>
<gene>
    <name evidence="8" type="primary">pol_204</name>
    <name evidence="8" type="ORF">NGRA_1485</name>
</gene>
<dbReference type="GO" id="GO:0016787">
    <property type="term" value="F:hydrolase activity"/>
    <property type="evidence" value="ECO:0007669"/>
    <property type="project" value="UniProtKB-KW"/>
</dbReference>
<proteinExistence type="predicted"/>
<dbReference type="SUPFAM" id="SSF56672">
    <property type="entry name" value="DNA/RNA polymerases"/>
    <property type="match status" value="1"/>
</dbReference>
<dbReference type="CDD" id="cd09274">
    <property type="entry name" value="RNase_HI_RT_Ty3"/>
    <property type="match status" value="1"/>
</dbReference>
<dbReference type="Gene3D" id="3.10.20.370">
    <property type="match status" value="1"/>
</dbReference>
<feature type="domain" description="Reverse transcriptase RNase H-like" evidence="7">
    <location>
        <begin position="6"/>
        <end position="103"/>
    </location>
</feature>
<evidence type="ECO:0000256" key="5">
    <source>
        <dbReference type="ARBA" id="ARBA00022801"/>
    </source>
</evidence>
<sequence>MLHHPDTNESFILATDASDVGTGAVLYQKGKIVGIYSYKLHKSELNYTVTEKELLAIVKALKHFRPIILGAKIMVKTDHRNLLYTTNCETNRAQRWKIPIDEYNVEMEHIEGKDNTGPDTLSRCFFTTTKKEQVQHNIDLAII</sequence>
<dbReference type="GO" id="GO:0003964">
    <property type="term" value="F:RNA-directed DNA polymerase activity"/>
    <property type="evidence" value="ECO:0007669"/>
    <property type="project" value="UniProtKB-KW"/>
</dbReference>
<evidence type="ECO:0000256" key="4">
    <source>
        <dbReference type="ARBA" id="ARBA00022759"/>
    </source>
</evidence>
<keyword evidence="3" id="KW-0540">Nuclease</keyword>